<feature type="domain" description="WRC" evidence="4">
    <location>
        <begin position="105"/>
        <end position="149"/>
    </location>
</feature>
<comment type="caution">
    <text evidence="2">Lacks conserved residue(s) required for the propagation of feature annotation.</text>
</comment>
<dbReference type="PROSITE" id="PS51667">
    <property type="entry name" value="WRC"/>
    <property type="match status" value="1"/>
</dbReference>
<evidence type="ECO:0000256" key="3">
    <source>
        <dbReference type="SAM" id="MobiDB-lite"/>
    </source>
</evidence>
<reference evidence="5" key="1">
    <citation type="journal article" date="2023" name="Plant J.">
        <title>The genome of the king protea, Protea cynaroides.</title>
        <authorList>
            <person name="Chang J."/>
            <person name="Duong T.A."/>
            <person name="Schoeman C."/>
            <person name="Ma X."/>
            <person name="Roodt D."/>
            <person name="Barker N."/>
            <person name="Li Z."/>
            <person name="Van de Peer Y."/>
            <person name="Mizrachi E."/>
        </authorList>
    </citation>
    <scope>NUCLEOTIDE SEQUENCE</scope>
    <source>
        <tissue evidence="5">Young leaves</tissue>
    </source>
</reference>
<feature type="region of interest" description="Disordered" evidence="3">
    <location>
        <begin position="199"/>
        <end position="237"/>
    </location>
</feature>
<dbReference type="PANTHER" id="PTHR34680:SF3">
    <property type="entry name" value="EXPRESSED PROTEIN"/>
    <property type="match status" value="1"/>
</dbReference>
<organism evidence="5 6">
    <name type="scientific">Protea cynaroides</name>
    <dbReference type="NCBI Taxonomy" id="273540"/>
    <lineage>
        <taxon>Eukaryota</taxon>
        <taxon>Viridiplantae</taxon>
        <taxon>Streptophyta</taxon>
        <taxon>Embryophyta</taxon>
        <taxon>Tracheophyta</taxon>
        <taxon>Spermatophyta</taxon>
        <taxon>Magnoliopsida</taxon>
        <taxon>Proteales</taxon>
        <taxon>Proteaceae</taxon>
        <taxon>Protea</taxon>
    </lineage>
</organism>
<evidence type="ECO:0000256" key="2">
    <source>
        <dbReference type="PROSITE-ProRule" id="PRU01002"/>
    </source>
</evidence>
<feature type="compositionally biased region" description="Basic residues" evidence="3">
    <location>
        <begin position="218"/>
        <end position="237"/>
    </location>
</feature>
<dbReference type="InterPro" id="IPR014977">
    <property type="entry name" value="WRC_dom"/>
</dbReference>
<proteinExistence type="predicted"/>
<evidence type="ECO:0000313" key="6">
    <source>
        <dbReference type="Proteomes" id="UP001141806"/>
    </source>
</evidence>
<dbReference type="Proteomes" id="UP001141806">
    <property type="component" value="Unassembled WGS sequence"/>
</dbReference>
<comment type="caution">
    <text evidence="5">The sequence shown here is derived from an EMBL/GenBank/DDBJ whole genome shotgun (WGS) entry which is preliminary data.</text>
</comment>
<gene>
    <name evidence="5" type="ORF">NE237_012367</name>
</gene>
<dbReference type="AlphaFoldDB" id="A0A9Q0H1P5"/>
<sequence>MRIRKYAQRSQTSCLPTQLPSSNCRRESPSTLICVLNRSPWDVMSFTAEAMTEDDIVGEETASEVERTSEDDYELQSKDISCSSSSSPMVVSVSEKERREEVMNSMEKKSCNKTDGKGWKCKKEAKPGHSLCEHHLTQLKSYYSKNKNNYLSGRGLKSNGKRCWSKVPSSNYYYYTGFGPEWRGKDRVQSKRKYMEVNSCSSSSFSDGTAGDDDGNVGKKKKKARKPVKTRSLKSLL</sequence>
<keyword evidence="1" id="KW-0539">Nucleus</keyword>
<dbReference type="PANTHER" id="PTHR34680">
    <property type="entry name" value="EXPRESSED PROTEIN"/>
    <property type="match status" value="1"/>
</dbReference>
<feature type="region of interest" description="Disordered" evidence="3">
    <location>
        <begin position="1"/>
        <end position="21"/>
    </location>
</feature>
<evidence type="ECO:0000259" key="4">
    <source>
        <dbReference type="PROSITE" id="PS51667"/>
    </source>
</evidence>
<dbReference type="EMBL" id="JAMYWD010000011">
    <property type="protein sequence ID" value="KAJ4955584.1"/>
    <property type="molecule type" value="Genomic_DNA"/>
</dbReference>
<evidence type="ECO:0000256" key="1">
    <source>
        <dbReference type="ARBA" id="ARBA00023242"/>
    </source>
</evidence>
<protein>
    <recommendedName>
        <fullName evidence="4">WRC domain-containing protein</fullName>
    </recommendedName>
</protein>
<name>A0A9Q0H1P5_9MAGN</name>
<evidence type="ECO:0000313" key="5">
    <source>
        <dbReference type="EMBL" id="KAJ4955584.1"/>
    </source>
</evidence>
<accession>A0A9Q0H1P5</accession>
<dbReference type="OrthoDB" id="1927437at2759"/>
<feature type="compositionally biased region" description="Polar residues" evidence="3">
    <location>
        <begin position="8"/>
        <end position="21"/>
    </location>
</feature>
<keyword evidence="6" id="KW-1185">Reference proteome</keyword>
<dbReference type="Pfam" id="PF08879">
    <property type="entry name" value="WRC"/>
    <property type="match status" value="1"/>
</dbReference>